<protein>
    <submittedName>
        <fullName evidence="4">Alpha/beta fold hydrolase</fullName>
    </submittedName>
</protein>
<evidence type="ECO:0000256" key="2">
    <source>
        <dbReference type="ARBA" id="ARBA00022801"/>
    </source>
</evidence>
<dbReference type="InterPro" id="IPR002410">
    <property type="entry name" value="Peptidase_S33"/>
</dbReference>
<dbReference type="EMBL" id="CP031223">
    <property type="protein sequence ID" value="QFF99180.1"/>
    <property type="molecule type" value="Genomic_DNA"/>
</dbReference>
<accession>A0A5J6SME3</accession>
<reference evidence="4 5" key="1">
    <citation type="submission" date="2018-07" db="EMBL/GenBank/DDBJ databases">
        <title>Complete genome sequence of Psychrobacillus sp. PB01, isolated from iceberg, and comparative genome analysis of Psychrobacillus strains.</title>
        <authorList>
            <person name="Lee P.C."/>
        </authorList>
    </citation>
    <scope>NUCLEOTIDE SEQUENCE [LARGE SCALE GENOMIC DNA]</scope>
    <source>
        <strain evidence="4 5">PB01</strain>
    </source>
</reference>
<name>A0A5J6SME3_9BACI</name>
<dbReference type="PRINTS" id="PR00793">
    <property type="entry name" value="PROAMNOPTASE"/>
</dbReference>
<dbReference type="Pfam" id="PF00561">
    <property type="entry name" value="Abhydrolase_1"/>
    <property type="match status" value="1"/>
</dbReference>
<comment type="similarity">
    <text evidence="1">Belongs to the peptidase S33 family.</text>
</comment>
<dbReference type="OrthoDB" id="9796770at2"/>
<dbReference type="Gene3D" id="3.40.50.1820">
    <property type="entry name" value="alpha/beta hydrolase"/>
    <property type="match status" value="1"/>
</dbReference>
<dbReference type="KEGG" id="psyo:PB01_10250"/>
<organism evidence="4 5">
    <name type="scientific">Psychrobacillus glaciei</name>
    <dbReference type="NCBI Taxonomy" id="2283160"/>
    <lineage>
        <taxon>Bacteria</taxon>
        <taxon>Bacillati</taxon>
        <taxon>Bacillota</taxon>
        <taxon>Bacilli</taxon>
        <taxon>Bacillales</taxon>
        <taxon>Bacillaceae</taxon>
        <taxon>Psychrobacillus</taxon>
    </lineage>
</organism>
<dbReference type="Proteomes" id="UP000325517">
    <property type="component" value="Chromosome"/>
</dbReference>
<keyword evidence="2 4" id="KW-0378">Hydrolase</keyword>
<feature type="domain" description="AB hydrolase-1" evidence="3">
    <location>
        <begin position="30"/>
        <end position="92"/>
    </location>
</feature>
<evidence type="ECO:0000256" key="1">
    <source>
        <dbReference type="ARBA" id="ARBA00010088"/>
    </source>
</evidence>
<evidence type="ECO:0000313" key="4">
    <source>
        <dbReference type="EMBL" id="QFF99180.1"/>
    </source>
</evidence>
<evidence type="ECO:0000313" key="5">
    <source>
        <dbReference type="Proteomes" id="UP000325517"/>
    </source>
</evidence>
<dbReference type="InterPro" id="IPR029058">
    <property type="entry name" value="AB_hydrolase_fold"/>
</dbReference>
<dbReference type="AlphaFoldDB" id="A0A5J6SME3"/>
<keyword evidence="5" id="KW-1185">Reference proteome</keyword>
<dbReference type="GO" id="GO:0006508">
    <property type="term" value="P:proteolysis"/>
    <property type="evidence" value="ECO:0007669"/>
    <property type="project" value="InterPro"/>
</dbReference>
<dbReference type="InterPro" id="IPR000073">
    <property type="entry name" value="AB_hydrolase_1"/>
</dbReference>
<evidence type="ECO:0000259" key="3">
    <source>
        <dbReference type="Pfam" id="PF00561"/>
    </source>
</evidence>
<dbReference type="RefSeq" id="WP_151700108.1">
    <property type="nucleotide sequence ID" value="NZ_CP031223.1"/>
</dbReference>
<dbReference type="SUPFAM" id="SSF53474">
    <property type="entry name" value="alpha/beta-Hydrolases"/>
    <property type="match status" value="1"/>
</dbReference>
<proteinExistence type="inferred from homology"/>
<sequence>MKTENGEYHVVINEIQHWIKIEGKENNTIPLIIIHGGPGGNLYTFERTVGPYLAKERTVVYYEQRGCGRSEKPNSDNAYSIHELIDDFKKIL</sequence>
<gene>
    <name evidence="4" type="ORF">PB01_10250</name>
</gene>
<dbReference type="GO" id="GO:0004177">
    <property type="term" value="F:aminopeptidase activity"/>
    <property type="evidence" value="ECO:0007669"/>
    <property type="project" value="UniProtKB-EC"/>
</dbReference>